<keyword evidence="2" id="KW-1185">Reference proteome</keyword>
<organism evidence="1 2">
    <name type="scientific">Plakobranchus ocellatus</name>
    <dbReference type="NCBI Taxonomy" id="259542"/>
    <lineage>
        <taxon>Eukaryota</taxon>
        <taxon>Metazoa</taxon>
        <taxon>Spiralia</taxon>
        <taxon>Lophotrochozoa</taxon>
        <taxon>Mollusca</taxon>
        <taxon>Gastropoda</taxon>
        <taxon>Heterobranchia</taxon>
        <taxon>Euthyneura</taxon>
        <taxon>Panpulmonata</taxon>
        <taxon>Sacoglossa</taxon>
        <taxon>Placobranchoidea</taxon>
        <taxon>Plakobranchidae</taxon>
        <taxon>Plakobranchus</taxon>
    </lineage>
</organism>
<dbReference type="EMBL" id="BLXT01006878">
    <property type="protein sequence ID" value="GFO34137.1"/>
    <property type="molecule type" value="Genomic_DNA"/>
</dbReference>
<accession>A0AAV4CQI2</accession>
<evidence type="ECO:0000313" key="2">
    <source>
        <dbReference type="Proteomes" id="UP000735302"/>
    </source>
</evidence>
<name>A0AAV4CQI2_9GAST</name>
<gene>
    <name evidence="1" type="ORF">PoB_006064200</name>
</gene>
<proteinExistence type="predicted"/>
<sequence>MGTATTSRMGDALRALSLETIAKPGAYGWPNTAVCHLCAEREETLPRVFFFQMSGIGQHPSLGMGFQVPEPSLWRQDRVTMSTAADMLRLFLRRAMQFGWRPGSGAYTQIRTASISRESRATLSTPLGYIQL</sequence>
<reference evidence="1 2" key="1">
    <citation type="journal article" date="2021" name="Elife">
        <title>Chloroplast acquisition without the gene transfer in kleptoplastic sea slugs, Plakobranchus ocellatus.</title>
        <authorList>
            <person name="Maeda T."/>
            <person name="Takahashi S."/>
            <person name="Yoshida T."/>
            <person name="Shimamura S."/>
            <person name="Takaki Y."/>
            <person name="Nagai Y."/>
            <person name="Toyoda A."/>
            <person name="Suzuki Y."/>
            <person name="Arimoto A."/>
            <person name="Ishii H."/>
            <person name="Satoh N."/>
            <person name="Nishiyama T."/>
            <person name="Hasebe M."/>
            <person name="Maruyama T."/>
            <person name="Minagawa J."/>
            <person name="Obokata J."/>
            <person name="Shigenobu S."/>
        </authorList>
    </citation>
    <scope>NUCLEOTIDE SEQUENCE [LARGE SCALE GENOMIC DNA]</scope>
</reference>
<comment type="caution">
    <text evidence="1">The sequence shown here is derived from an EMBL/GenBank/DDBJ whole genome shotgun (WGS) entry which is preliminary data.</text>
</comment>
<evidence type="ECO:0000313" key="1">
    <source>
        <dbReference type="EMBL" id="GFO34137.1"/>
    </source>
</evidence>
<dbReference type="Proteomes" id="UP000735302">
    <property type="component" value="Unassembled WGS sequence"/>
</dbReference>
<protein>
    <submittedName>
        <fullName evidence="1">Uncharacterized protein</fullName>
    </submittedName>
</protein>
<dbReference type="AlphaFoldDB" id="A0AAV4CQI2"/>